<gene>
    <name evidence="1" type="ORF">UTRI_06147</name>
</gene>
<evidence type="ECO:0000313" key="1">
    <source>
        <dbReference type="EMBL" id="SPO29198.1"/>
    </source>
</evidence>
<dbReference type="AlphaFoldDB" id="A0A5C3EFD1"/>
<dbReference type="Proteomes" id="UP000324022">
    <property type="component" value="Unassembled WGS sequence"/>
</dbReference>
<dbReference type="OrthoDB" id="10647047at2759"/>
<organism evidence="1 2">
    <name type="scientific">Ustilago trichophora</name>
    <dbReference type="NCBI Taxonomy" id="86804"/>
    <lineage>
        <taxon>Eukaryota</taxon>
        <taxon>Fungi</taxon>
        <taxon>Dikarya</taxon>
        <taxon>Basidiomycota</taxon>
        <taxon>Ustilaginomycotina</taxon>
        <taxon>Ustilaginomycetes</taxon>
        <taxon>Ustilaginales</taxon>
        <taxon>Ustilaginaceae</taxon>
        <taxon>Ustilago</taxon>
    </lineage>
</organism>
<dbReference type="EMBL" id="OOIN01000027">
    <property type="protein sequence ID" value="SPO29198.1"/>
    <property type="molecule type" value="Genomic_DNA"/>
</dbReference>
<name>A0A5C3EFD1_9BASI</name>
<proteinExistence type="predicted"/>
<reference evidence="1 2" key="1">
    <citation type="submission" date="2018-03" db="EMBL/GenBank/DDBJ databases">
        <authorList>
            <person name="Guldener U."/>
        </authorList>
    </citation>
    <scope>NUCLEOTIDE SEQUENCE [LARGE SCALE GENOMIC DNA]</scope>
    <source>
        <strain evidence="1 2">NBRC100155</strain>
    </source>
</reference>
<protein>
    <submittedName>
        <fullName evidence="1">Uncharacterized protein</fullName>
    </submittedName>
</protein>
<accession>A0A5C3EFD1</accession>
<evidence type="ECO:0000313" key="2">
    <source>
        <dbReference type="Proteomes" id="UP000324022"/>
    </source>
</evidence>
<keyword evidence="2" id="KW-1185">Reference proteome</keyword>
<sequence>MAGVQYNMQDCISRQKTNLERCFETNEALLGLQANVDTVHKDLIDTFHQLQVSPAWLLRQKKAEEFLRLFISKVHLKRLFGDGEPAYTADDVLKRQPQPDLSTDRGFWKLIASFTVV</sequence>